<dbReference type="EMBL" id="BAABEZ010000002">
    <property type="protein sequence ID" value="GAA4449503.1"/>
    <property type="molecule type" value="Genomic_DNA"/>
</dbReference>
<feature type="domain" description="HAMP" evidence="16">
    <location>
        <begin position="168"/>
        <end position="220"/>
    </location>
</feature>
<dbReference type="PANTHER" id="PTHR42878">
    <property type="entry name" value="TWO-COMPONENT HISTIDINE KINASE"/>
    <property type="match status" value="1"/>
</dbReference>
<dbReference type="Pfam" id="PF00512">
    <property type="entry name" value="HisKA"/>
    <property type="match status" value="1"/>
</dbReference>
<dbReference type="SMART" id="SM00387">
    <property type="entry name" value="HATPase_c"/>
    <property type="match status" value="1"/>
</dbReference>
<reference evidence="18" key="1">
    <citation type="journal article" date="2019" name="Int. J. Syst. Evol. Microbiol.">
        <title>The Global Catalogue of Microorganisms (GCM) 10K type strain sequencing project: providing services to taxonomists for standard genome sequencing and annotation.</title>
        <authorList>
            <consortium name="The Broad Institute Genomics Platform"/>
            <consortium name="The Broad Institute Genome Sequencing Center for Infectious Disease"/>
            <person name="Wu L."/>
            <person name="Ma J."/>
        </authorList>
    </citation>
    <scope>NUCLEOTIDE SEQUENCE [LARGE SCALE GENOMIC DNA]</scope>
    <source>
        <strain evidence="18">JCM 31921</strain>
    </source>
</reference>
<dbReference type="InterPro" id="IPR036097">
    <property type="entry name" value="HisK_dim/P_sf"/>
</dbReference>
<evidence type="ECO:0000256" key="4">
    <source>
        <dbReference type="ARBA" id="ARBA00022553"/>
    </source>
</evidence>
<evidence type="ECO:0000313" key="18">
    <source>
        <dbReference type="Proteomes" id="UP001501410"/>
    </source>
</evidence>
<feature type="transmembrane region" description="Helical" evidence="13">
    <location>
        <begin position="9"/>
        <end position="31"/>
    </location>
</feature>
<evidence type="ECO:0000256" key="13">
    <source>
        <dbReference type="SAM" id="Phobius"/>
    </source>
</evidence>
<evidence type="ECO:0000259" key="15">
    <source>
        <dbReference type="PROSITE" id="PS50112"/>
    </source>
</evidence>
<dbReference type="SUPFAM" id="SSF55785">
    <property type="entry name" value="PYP-like sensor domain (PAS domain)"/>
    <property type="match status" value="1"/>
</dbReference>
<evidence type="ECO:0000259" key="14">
    <source>
        <dbReference type="PROSITE" id="PS50109"/>
    </source>
</evidence>
<dbReference type="PANTHER" id="PTHR42878:SF7">
    <property type="entry name" value="SENSOR HISTIDINE KINASE GLRK"/>
    <property type="match status" value="1"/>
</dbReference>
<dbReference type="Gene3D" id="3.30.450.20">
    <property type="entry name" value="PAS domain"/>
    <property type="match status" value="1"/>
</dbReference>
<dbReference type="InterPro" id="IPR050351">
    <property type="entry name" value="BphY/WalK/GraS-like"/>
</dbReference>
<keyword evidence="6 13" id="KW-0812">Transmembrane</keyword>
<dbReference type="GO" id="GO:0005524">
    <property type="term" value="F:ATP binding"/>
    <property type="evidence" value="ECO:0007669"/>
    <property type="project" value="UniProtKB-KW"/>
</dbReference>
<dbReference type="SMART" id="SM00304">
    <property type="entry name" value="HAMP"/>
    <property type="match status" value="1"/>
</dbReference>
<evidence type="ECO:0000256" key="7">
    <source>
        <dbReference type="ARBA" id="ARBA00022741"/>
    </source>
</evidence>
<dbReference type="Pfam" id="PF02518">
    <property type="entry name" value="HATPase_c"/>
    <property type="match status" value="1"/>
</dbReference>
<keyword evidence="12 13" id="KW-0472">Membrane</keyword>
<dbReference type="InterPro" id="IPR000014">
    <property type="entry name" value="PAS"/>
</dbReference>
<keyword evidence="8" id="KW-0418">Kinase</keyword>
<dbReference type="InterPro" id="IPR036890">
    <property type="entry name" value="HATPase_C_sf"/>
</dbReference>
<dbReference type="SUPFAM" id="SSF47384">
    <property type="entry name" value="Homodimeric domain of signal transducing histidine kinase"/>
    <property type="match status" value="1"/>
</dbReference>
<keyword evidence="4" id="KW-0597">Phosphoprotein</keyword>
<dbReference type="InterPro" id="IPR003660">
    <property type="entry name" value="HAMP_dom"/>
</dbReference>
<comment type="catalytic activity">
    <reaction evidence="1">
        <text>ATP + protein L-histidine = ADP + protein N-phospho-L-histidine.</text>
        <dbReference type="EC" id="2.7.13.3"/>
    </reaction>
</comment>
<keyword evidence="9 17" id="KW-0067">ATP-binding</keyword>
<proteinExistence type="predicted"/>
<keyword evidence="10 13" id="KW-1133">Transmembrane helix</keyword>
<dbReference type="PRINTS" id="PR00344">
    <property type="entry name" value="BCTRLSENSOR"/>
</dbReference>
<dbReference type="InterPro" id="IPR005467">
    <property type="entry name" value="His_kinase_dom"/>
</dbReference>
<dbReference type="PROSITE" id="PS50885">
    <property type="entry name" value="HAMP"/>
    <property type="match status" value="1"/>
</dbReference>
<feature type="domain" description="PAS" evidence="15">
    <location>
        <begin position="229"/>
        <end position="274"/>
    </location>
</feature>
<dbReference type="Gene3D" id="6.10.340.10">
    <property type="match status" value="1"/>
</dbReference>
<comment type="caution">
    <text evidence="17">The sequence shown here is derived from an EMBL/GenBank/DDBJ whole genome shotgun (WGS) entry which is preliminary data.</text>
</comment>
<dbReference type="CDD" id="cd06225">
    <property type="entry name" value="HAMP"/>
    <property type="match status" value="1"/>
</dbReference>
<dbReference type="InterPro" id="IPR013767">
    <property type="entry name" value="PAS_fold"/>
</dbReference>
<sequence>MLRTIKAKIALGIGVLFVLLLTLSVIAFVFINRISHNTENLLDANYKTIRYCSQMSYALNTRLRDSNMRALFADNLCLQEQNITEKGEREATQQLRLYFELLKKGMNDSSVIDSANKFLLTINRLNQHALEYKNAQAMQEASSARLWVSIITAVLILISFTLAVNFPDYIAGPVRLLTEGITEIAQKNYSKRIYLDNKDEFGEMAAAFNTMAEKLYDYENSSINQVLFEKQRVETIINQMNDGVIGLDAKGRVLFINVTAQHLLHLTAQESKGRYAPDLALKNDLLRMILQNEPGAEPLKIIVDGKEHYFSIDNRSVHTDDQSIGEVFMLRNITSFKELDISKTNLLATISHELKTPIASIKMSLKLLSDQRTGSLNTEQQEMVMNVQEDAERLLRLTSELLNMTQIETGNIQLKLQKVAASDIVVQALKTLHIQAEEKKVEIAVSVAEHIPLILIDADKTSWVLINLLGNAIKYSTAGGLVRVEATYADRNVMFSVRDNGPGIDDQYAGRVFERYFKIPGNELGGSGLGLAIAKEFIEAQGGTVSFRNLPEGGSVFSFSLPAAI</sequence>
<feature type="transmembrane region" description="Helical" evidence="13">
    <location>
        <begin position="146"/>
        <end position="166"/>
    </location>
</feature>
<dbReference type="Gene3D" id="1.10.287.130">
    <property type="match status" value="1"/>
</dbReference>
<dbReference type="Proteomes" id="UP001501410">
    <property type="component" value="Unassembled WGS sequence"/>
</dbReference>
<evidence type="ECO:0000256" key="5">
    <source>
        <dbReference type="ARBA" id="ARBA00022679"/>
    </source>
</evidence>
<gene>
    <name evidence="17" type="ORF">GCM10023092_03820</name>
</gene>
<feature type="domain" description="Histidine kinase" evidence="14">
    <location>
        <begin position="349"/>
        <end position="565"/>
    </location>
</feature>
<dbReference type="PROSITE" id="PS50109">
    <property type="entry name" value="HIS_KIN"/>
    <property type="match status" value="1"/>
</dbReference>
<keyword evidence="11" id="KW-0902">Two-component regulatory system</keyword>
<dbReference type="InterPro" id="IPR035965">
    <property type="entry name" value="PAS-like_dom_sf"/>
</dbReference>
<evidence type="ECO:0000313" key="17">
    <source>
        <dbReference type="EMBL" id="GAA4449503.1"/>
    </source>
</evidence>
<dbReference type="Pfam" id="PF00989">
    <property type="entry name" value="PAS"/>
    <property type="match status" value="1"/>
</dbReference>
<dbReference type="CDD" id="cd00082">
    <property type="entry name" value="HisKA"/>
    <property type="match status" value="1"/>
</dbReference>
<accession>A0ABP8MEU6</accession>
<evidence type="ECO:0000256" key="8">
    <source>
        <dbReference type="ARBA" id="ARBA00022777"/>
    </source>
</evidence>
<evidence type="ECO:0000256" key="9">
    <source>
        <dbReference type="ARBA" id="ARBA00022840"/>
    </source>
</evidence>
<evidence type="ECO:0000256" key="3">
    <source>
        <dbReference type="ARBA" id="ARBA00012438"/>
    </source>
</evidence>
<dbReference type="InterPro" id="IPR003661">
    <property type="entry name" value="HisK_dim/P_dom"/>
</dbReference>
<dbReference type="RefSeq" id="WP_344822127.1">
    <property type="nucleotide sequence ID" value="NZ_BAABEZ010000002.1"/>
</dbReference>
<dbReference type="PROSITE" id="PS50112">
    <property type="entry name" value="PAS"/>
    <property type="match status" value="1"/>
</dbReference>
<comment type="subcellular location">
    <subcellularLocation>
        <location evidence="2">Membrane</location>
        <topology evidence="2">Multi-pass membrane protein</topology>
    </subcellularLocation>
</comment>
<dbReference type="SUPFAM" id="SSF55874">
    <property type="entry name" value="ATPase domain of HSP90 chaperone/DNA topoisomerase II/histidine kinase"/>
    <property type="match status" value="1"/>
</dbReference>
<dbReference type="CDD" id="cd00075">
    <property type="entry name" value="HATPase"/>
    <property type="match status" value="1"/>
</dbReference>
<keyword evidence="7" id="KW-0547">Nucleotide-binding</keyword>
<evidence type="ECO:0000259" key="16">
    <source>
        <dbReference type="PROSITE" id="PS50885"/>
    </source>
</evidence>
<evidence type="ECO:0000256" key="1">
    <source>
        <dbReference type="ARBA" id="ARBA00000085"/>
    </source>
</evidence>
<evidence type="ECO:0000256" key="6">
    <source>
        <dbReference type="ARBA" id="ARBA00022692"/>
    </source>
</evidence>
<evidence type="ECO:0000256" key="2">
    <source>
        <dbReference type="ARBA" id="ARBA00004141"/>
    </source>
</evidence>
<dbReference type="InterPro" id="IPR003594">
    <property type="entry name" value="HATPase_dom"/>
</dbReference>
<keyword evidence="18" id="KW-1185">Reference proteome</keyword>
<dbReference type="SUPFAM" id="SSF158472">
    <property type="entry name" value="HAMP domain-like"/>
    <property type="match status" value="1"/>
</dbReference>
<dbReference type="SMART" id="SM00091">
    <property type="entry name" value="PAS"/>
    <property type="match status" value="1"/>
</dbReference>
<organism evidence="17 18">
    <name type="scientific">Rurimicrobium arvi</name>
    <dbReference type="NCBI Taxonomy" id="2049916"/>
    <lineage>
        <taxon>Bacteria</taxon>
        <taxon>Pseudomonadati</taxon>
        <taxon>Bacteroidota</taxon>
        <taxon>Chitinophagia</taxon>
        <taxon>Chitinophagales</taxon>
        <taxon>Chitinophagaceae</taxon>
        <taxon>Rurimicrobium</taxon>
    </lineage>
</organism>
<dbReference type="Pfam" id="PF00672">
    <property type="entry name" value="HAMP"/>
    <property type="match status" value="1"/>
</dbReference>
<dbReference type="EC" id="2.7.13.3" evidence="3"/>
<dbReference type="SMART" id="SM00388">
    <property type="entry name" value="HisKA"/>
    <property type="match status" value="1"/>
</dbReference>
<dbReference type="CDD" id="cd00130">
    <property type="entry name" value="PAS"/>
    <property type="match status" value="1"/>
</dbReference>
<keyword evidence="5" id="KW-0808">Transferase</keyword>
<evidence type="ECO:0000256" key="12">
    <source>
        <dbReference type="ARBA" id="ARBA00023136"/>
    </source>
</evidence>
<protein>
    <recommendedName>
        <fullName evidence="3">histidine kinase</fullName>
        <ecNumber evidence="3">2.7.13.3</ecNumber>
    </recommendedName>
</protein>
<name>A0ABP8MEU6_9BACT</name>
<dbReference type="Gene3D" id="3.30.565.10">
    <property type="entry name" value="Histidine kinase-like ATPase, C-terminal domain"/>
    <property type="match status" value="1"/>
</dbReference>
<evidence type="ECO:0000256" key="11">
    <source>
        <dbReference type="ARBA" id="ARBA00023012"/>
    </source>
</evidence>
<dbReference type="InterPro" id="IPR004358">
    <property type="entry name" value="Sig_transdc_His_kin-like_C"/>
</dbReference>
<evidence type="ECO:0000256" key="10">
    <source>
        <dbReference type="ARBA" id="ARBA00022989"/>
    </source>
</evidence>